<dbReference type="SMART" id="SM00356">
    <property type="entry name" value="ZnF_C3H1"/>
    <property type="match status" value="1"/>
</dbReference>
<comment type="function">
    <text evidence="5">May be involved in the turnover of nuclear polyadenylated (pA+) RNA.</text>
</comment>
<dbReference type="InterPro" id="IPR045137">
    <property type="entry name" value="RBM26/27"/>
</dbReference>
<evidence type="ECO:0000256" key="1">
    <source>
        <dbReference type="ARBA" id="ARBA00022723"/>
    </source>
</evidence>
<dbReference type="GeneID" id="85309823"/>
<feature type="compositionally biased region" description="Basic residues" evidence="8">
    <location>
        <begin position="313"/>
        <end position="324"/>
    </location>
</feature>
<dbReference type="Pfam" id="PF01480">
    <property type="entry name" value="PWI"/>
    <property type="match status" value="1"/>
</dbReference>
<dbReference type="GO" id="GO:0005634">
    <property type="term" value="C:nucleus"/>
    <property type="evidence" value="ECO:0007669"/>
    <property type="project" value="TreeGrafter"/>
</dbReference>
<feature type="compositionally biased region" description="Gly residues" evidence="8">
    <location>
        <begin position="560"/>
        <end position="570"/>
    </location>
</feature>
<keyword evidence="2 7" id="KW-0863">Zinc-finger</keyword>
<feature type="compositionally biased region" description="Basic and acidic residues" evidence="8">
    <location>
        <begin position="719"/>
        <end position="732"/>
    </location>
</feature>
<feature type="compositionally biased region" description="Low complexity" evidence="8">
    <location>
        <begin position="679"/>
        <end position="692"/>
    </location>
</feature>
<feature type="region of interest" description="Disordered" evidence="8">
    <location>
        <begin position="297"/>
        <end position="336"/>
    </location>
</feature>
<keyword evidence="1 7" id="KW-0479">Metal-binding</keyword>
<feature type="region of interest" description="Disordered" evidence="8">
    <location>
        <begin position="417"/>
        <end position="447"/>
    </location>
</feature>
<dbReference type="InterPro" id="IPR036855">
    <property type="entry name" value="Znf_CCCH_sf"/>
</dbReference>
<dbReference type="PANTHER" id="PTHR14398:SF0">
    <property type="entry name" value="ZINC FINGER PROTEIN SWM"/>
    <property type="match status" value="1"/>
</dbReference>
<dbReference type="CDD" id="cd12257">
    <property type="entry name" value="RRM1_RBM26_like"/>
    <property type="match status" value="1"/>
</dbReference>
<dbReference type="Gene3D" id="3.30.70.330">
    <property type="match status" value="1"/>
</dbReference>
<evidence type="ECO:0008006" key="13">
    <source>
        <dbReference type="Google" id="ProtNLM"/>
    </source>
</evidence>
<evidence type="ECO:0000256" key="7">
    <source>
        <dbReference type="PROSITE-ProRule" id="PRU00723"/>
    </source>
</evidence>
<dbReference type="InterPro" id="IPR012677">
    <property type="entry name" value="Nucleotide-bd_a/b_plait_sf"/>
</dbReference>
<protein>
    <recommendedName>
        <fullName evidence="13">C3H1-type domain-containing protein</fullName>
    </recommendedName>
</protein>
<dbReference type="EMBL" id="MU838998">
    <property type="protein sequence ID" value="KAK1771359.1"/>
    <property type="molecule type" value="Genomic_DNA"/>
</dbReference>
<reference evidence="11" key="1">
    <citation type="submission" date="2023-06" db="EMBL/GenBank/DDBJ databases">
        <title>Genome-scale phylogeny and comparative genomics of the fungal order Sordariales.</title>
        <authorList>
            <consortium name="Lawrence Berkeley National Laboratory"/>
            <person name="Hensen N."/>
            <person name="Bonometti L."/>
            <person name="Westerberg I."/>
            <person name="Brannstrom I.O."/>
            <person name="Guillou S."/>
            <person name="Cros-Aarteil S."/>
            <person name="Calhoun S."/>
            <person name="Haridas S."/>
            <person name="Kuo A."/>
            <person name="Mondo S."/>
            <person name="Pangilinan J."/>
            <person name="Riley R."/>
            <person name="Labutti K."/>
            <person name="Andreopoulos B."/>
            <person name="Lipzen A."/>
            <person name="Chen C."/>
            <person name="Yanf M."/>
            <person name="Daum C."/>
            <person name="Ng V."/>
            <person name="Clum A."/>
            <person name="Steindorff A."/>
            <person name="Ohm R."/>
            <person name="Martin F."/>
            <person name="Silar P."/>
            <person name="Natvig D."/>
            <person name="Lalanne C."/>
            <person name="Gautier V."/>
            <person name="Ament-Velasquez S.L."/>
            <person name="Kruys A."/>
            <person name="Hutchinson M.I."/>
            <person name="Powell A.J."/>
            <person name="Barry K."/>
            <person name="Miller A.N."/>
            <person name="Grigoriev I.V."/>
            <person name="Debuchy R."/>
            <person name="Gladieux P."/>
            <person name="Thoren M.H."/>
            <person name="Johannesson H."/>
        </authorList>
    </citation>
    <scope>NUCLEOTIDE SEQUENCE</scope>
    <source>
        <strain evidence="11">8032-3</strain>
    </source>
</reference>
<evidence type="ECO:0000313" key="11">
    <source>
        <dbReference type="EMBL" id="KAK1771359.1"/>
    </source>
</evidence>
<feature type="region of interest" description="Disordered" evidence="8">
    <location>
        <begin position="497"/>
        <end position="589"/>
    </location>
</feature>
<evidence type="ECO:0000256" key="6">
    <source>
        <dbReference type="PROSITE-ProRule" id="PRU00176"/>
    </source>
</evidence>
<dbReference type="FunFam" id="1.20.1390.10:FF:000007">
    <property type="entry name" value="CCCH zinc finger and RRM domain protein"/>
    <property type="match status" value="1"/>
</dbReference>
<evidence type="ECO:0000256" key="2">
    <source>
        <dbReference type="ARBA" id="ARBA00022771"/>
    </source>
</evidence>
<feature type="region of interest" description="Disordered" evidence="8">
    <location>
        <begin position="104"/>
        <end position="187"/>
    </location>
</feature>
<feature type="domain" description="C3H1-type" evidence="10">
    <location>
        <begin position="230"/>
        <end position="258"/>
    </location>
</feature>
<evidence type="ECO:0000256" key="5">
    <source>
        <dbReference type="ARBA" id="ARBA00043866"/>
    </source>
</evidence>
<dbReference type="GO" id="GO:0003723">
    <property type="term" value="F:RNA binding"/>
    <property type="evidence" value="ECO:0007669"/>
    <property type="project" value="UniProtKB-UniRule"/>
</dbReference>
<evidence type="ECO:0000256" key="8">
    <source>
        <dbReference type="SAM" id="MobiDB-lite"/>
    </source>
</evidence>
<dbReference type="PROSITE" id="PS50103">
    <property type="entry name" value="ZF_C3H1"/>
    <property type="match status" value="1"/>
</dbReference>
<name>A0AAJ0FQL0_9PEZI</name>
<feature type="compositionally biased region" description="Gly residues" evidence="8">
    <location>
        <begin position="167"/>
        <end position="176"/>
    </location>
</feature>
<dbReference type="RefSeq" id="XP_060287572.1">
    <property type="nucleotide sequence ID" value="XM_060426636.1"/>
</dbReference>
<feature type="domain" description="RRM" evidence="9">
    <location>
        <begin position="339"/>
        <end position="411"/>
    </location>
</feature>
<dbReference type="SUPFAM" id="SSF54928">
    <property type="entry name" value="RNA-binding domain, RBD"/>
    <property type="match status" value="1"/>
</dbReference>
<organism evidence="11 12">
    <name type="scientific">Phialemonium atrogriseum</name>
    <dbReference type="NCBI Taxonomy" id="1093897"/>
    <lineage>
        <taxon>Eukaryota</taxon>
        <taxon>Fungi</taxon>
        <taxon>Dikarya</taxon>
        <taxon>Ascomycota</taxon>
        <taxon>Pezizomycotina</taxon>
        <taxon>Sordariomycetes</taxon>
        <taxon>Sordariomycetidae</taxon>
        <taxon>Cephalothecales</taxon>
        <taxon>Cephalothecaceae</taxon>
        <taxon>Phialemonium</taxon>
    </lineage>
</organism>
<keyword evidence="12" id="KW-1185">Reference proteome</keyword>
<dbReference type="GO" id="GO:0008270">
    <property type="term" value="F:zinc ion binding"/>
    <property type="evidence" value="ECO:0007669"/>
    <property type="project" value="UniProtKB-KW"/>
</dbReference>
<dbReference type="InterPro" id="IPR035979">
    <property type="entry name" value="RBD_domain_sf"/>
</dbReference>
<dbReference type="InterPro" id="IPR002483">
    <property type="entry name" value="PWI_dom"/>
</dbReference>
<dbReference type="SMART" id="SM00360">
    <property type="entry name" value="RRM"/>
    <property type="match status" value="1"/>
</dbReference>
<feature type="compositionally biased region" description="Low complexity" evidence="8">
    <location>
        <begin position="571"/>
        <end position="581"/>
    </location>
</feature>
<feature type="compositionally biased region" description="Basic and acidic residues" evidence="8">
    <location>
        <begin position="697"/>
        <end position="709"/>
    </location>
</feature>
<dbReference type="PANTHER" id="PTHR14398">
    <property type="entry name" value="RNA RECOGNITION RRM/RNP DOMAIN"/>
    <property type="match status" value="1"/>
</dbReference>
<keyword evidence="3 7" id="KW-0862">Zinc</keyword>
<comment type="caution">
    <text evidence="11">The sequence shown here is derived from an EMBL/GenBank/DDBJ whole genome shotgun (WGS) entry which is preliminary data.</text>
</comment>
<dbReference type="InterPro" id="IPR000504">
    <property type="entry name" value="RRM_dom"/>
</dbReference>
<evidence type="ECO:0000259" key="9">
    <source>
        <dbReference type="PROSITE" id="PS50102"/>
    </source>
</evidence>
<evidence type="ECO:0000313" key="12">
    <source>
        <dbReference type="Proteomes" id="UP001244011"/>
    </source>
</evidence>
<feature type="compositionally biased region" description="Acidic residues" evidence="8">
    <location>
        <begin position="734"/>
        <end position="749"/>
    </location>
</feature>
<dbReference type="Gene3D" id="1.20.1390.10">
    <property type="entry name" value="PWI domain"/>
    <property type="match status" value="1"/>
</dbReference>
<feature type="compositionally biased region" description="Low complexity" evidence="8">
    <location>
        <begin position="530"/>
        <end position="547"/>
    </location>
</feature>
<dbReference type="SUPFAM" id="SSF90229">
    <property type="entry name" value="CCCH zinc finger"/>
    <property type="match status" value="1"/>
</dbReference>
<proteinExistence type="predicted"/>
<dbReference type="Proteomes" id="UP001244011">
    <property type="component" value="Unassembled WGS sequence"/>
</dbReference>
<dbReference type="Pfam" id="PF00076">
    <property type="entry name" value="RRM_1"/>
    <property type="match status" value="1"/>
</dbReference>
<feature type="region of interest" description="Disordered" evidence="8">
    <location>
        <begin position="679"/>
        <end position="749"/>
    </location>
</feature>
<accession>A0AAJ0FQL0</accession>
<keyword evidence="4 6" id="KW-0694">RNA-binding</keyword>
<sequence>MLFPEDDAPMLKAWIVKRLENTSDADADVLAEYVLALLRHDGSIGDVRKLCEEEIPDFLKEDSSVFVNDVFNAIQHKSYLPGALPLPKLSAPPTARPQALPFDEIPMISQGPPTGPSQNGSRKRSYNEQGDVDMQGANEFGARSFKQPRRGRGGRMQDPSSFRRGPAPGGFPGGGYQPSQLSAPQPGAPIFDPNNPMDALLKLQALGMPLPPMPDFAPHGPSALGGGQPARRRQRCRDYDIKGYCARGNTCMFEHGTDSIFVPPPMPLSQPQGNEEYDPSNASMLTGRFTGPGPQPQLAQPFGANGRGQAGHRGGRQGASKRARAPFSADGPVNDKSKSTIVVENIPEESFSEEEVRRFFSQFGNIVEVSMQPYKRLAIVKFDLWSAANAAWRSPKVVFDNRFVKVFWYKEDESTLPASKPLNKGGPAGAQNGTPNAGSPTPGPEIDMDEFLRKQEEAQKAHQEKVQKVQEIESKREELEKRQKELLAKQQEEKQKLYARLAASSKKSAGPSGQDGSDAKTQKPTGQSDALRAQLAALEAEAKQLGLDPDAMDDGSTWTPGGGRGRGRGGFPRARGFAPRGSRGGFRGRGGNHAAYAAYSLDNRPRKVSVTGVDFTVPEKDEPLRQYLFGIGEFTDIQTAPEATQVTFKDRKTAEKFFYSITNKEIPGVEGKVELSWVSGSASASTPSPSVVNGRASVEEQKQPARNEDTVMSAGGNSADKEDTAVMEHPPEQSDMDYDVADDSQWDIG</sequence>
<feature type="zinc finger region" description="C3H1-type" evidence="7">
    <location>
        <begin position="230"/>
        <end position="258"/>
    </location>
</feature>
<dbReference type="AlphaFoldDB" id="A0AAJ0FQL0"/>
<dbReference type="FunFam" id="3.30.70.330:FF:000647">
    <property type="entry name" value="CCCH zinc finger and RRM domain protein"/>
    <property type="match status" value="1"/>
</dbReference>
<dbReference type="InterPro" id="IPR000571">
    <property type="entry name" value="Znf_CCCH"/>
</dbReference>
<evidence type="ECO:0000256" key="4">
    <source>
        <dbReference type="ARBA" id="ARBA00022884"/>
    </source>
</evidence>
<evidence type="ECO:0000259" key="10">
    <source>
        <dbReference type="PROSITE" id="PS50103"/>
    </source>
</evidence>
<gene>
    <name evidence="11" type="ORF">QBC33DRAFT_523441</name>
</gene>
<dbReference type="PROSITE" id="PS50102">
    <property type="entry name" value="RRM"/>
    <property type="match status" value="1"/>
</dbReference>
<evidence type="ECO:0000256" key="3">
    <source>
        <dbReference type="ARBA" id="ARBA00022833"/>
    </source>
</evidence>